<evidence type="ECO:0000313" key="1">
    <source>
        <dbReference type="EMBL" id="RYQ87524.1"/>
    </source>
</evidence>
<proteinExistence type="predicted"/>
<protein>
    <recommendedName>
        <fullName evidence="3">Isopropylmalate dehydrogenase-like domain-containing protein</fullName>
    </recommendedName>
</protein>
<dbReference type="EMBL" id="SDMP01000019">
    <property type="protein sequence ID" value="RYQ87524.1"/>
    <property type="molecule type" value="Genomic_DNA"/>
</dbReference>
<name>A0A444XCR6_ARAHY</name>
<dbReference type="Proteomes" id="UP000289738">
    <property type="component" value="Chromosome B09"/>
</dbReference>
<gene>
    <name evidence="1" type="ORF">Ahy_B09g095041</name>
</gene>
<organism evidence="1 2">
    <name type="scientific">Arachis hypogaea</name>
    <name type="common">Peanut</name>
    <dbReference type="NCBI Taxonomy" id="3818"/>
    <lineage>
        <taxon>Eukaryota</taxon>
        <taxon>Viridiplantae</taxon>
        <taxon>Streptophyta</taxon>
        <taxon>Embryophyta</taxon>
        <taxon>Tracheophyta</taxon>
        <taxon>Spermatophyta</taxon>
        <taxon>Magnoliopsida</taxon>
        <taxon>eudicotyledons</taxon>
        <taxon>Gunneridae</taxon>
        <taxon>Pentapetalae</taxon>
        <taxon>rosids</taxon>
        <taxon>fabids</taxon>
        <taxon>Fabales</taxon>
        <taxon>Fabaceae</taxon>
        <taxon>Papilionoideae</taxon>
        <taxon>50 kb inversion clade</taxon>
        <taxon>dalbergioids sensu lato</taxon>
        <taxon>Dalbergieae</taxon>
        <taxon>Pterocarpus clade</taxon>
        <taxon>Arachis</taxon>
    </lineage>
</organism>
<keyword evidence="2" id="KW-1185">Reference proteome</keyword>
<comment type="caution">
    <text evidence="1">The sequence shown here is derived from an EMBL/GenBank/DDBJ whole genome shotgun (WGS) entry which is preliminary data.</text>
</comment>
<dbReference type="SUPFAM" id="SSF53659">
    <property type="entry name" value="Isocitrate/Isopropylmalate dehydrogenase-like"/>
    <property type="match status" value="1"/>
</dbReference>
<evidence type="ECO:0008006" key="3">
    <source>
        <dbReference type="Google" id="ProtNLM"/>
    </source>
</evidence>
<evidence type="ECO:0000313" key="2">
    <source>
        <dbReference type="Proteomes" id="UP000289738"/>
    </source>
</evidence>
<reference evidence="1 2" key="1">
    <citation type="submission" date="2019-01" db="EMBL/GenBank/DDBJ databases">
        <title>Sequencing of cultivated peanut Arachis hypogaea provides insights into genome evolution and oil improvement.</title>
        <authorList>
            <person name="Chen X."/>
        </authorList>
    </citation>
    <scope>NUCLEOTIDE SEQUENCE [LARGE SCALE GENOMIC DNA]</scope>
    <source>
        <strain evidence="2">cv. Fuhuasheng</strain>
        <tissue evidence="1">Leaves</tissue>
    </source>
</reference>
<dbReference type="AlphaFoldDB" id="A0A444XCR6"/>
<sequence>MRRKESLYLKDPNLGKKFPMYGALMRILANPTALLLSGVSMLRHLNLNTIADGKYGTADLGSKAKTITNAIIDSLINAVLWP</sequence>
<dbReference type="Gene3D" id="3.40.718.10">
    <property type="entry name" value="Isopropylmalate Dehydrogenase"/>
    <property type="match status" value="1"/>
</dbReference>
<accession>A0A444XCR6</accession>